<dbReference type="Gene3D" id="3.90.79.10">
    <property type="entry name" value="Nucleoside Triphosphate Pyrophosphohydrolase"/>
    <property type="match status" value="1"/>
</dbReference>
<dbReference type="PROSITE" id="PS51462">
    <property type="entry name" value="NUDIX"/>
    <property type="match status" value="1"/>
</dbReference>
<evidence type="ECO:0000313" key="8">
    <source>
        <dbReference type="Proteomes" id="UP000501753"/>
    </source>
</evidence>
<feature type="domain" description="Nudix hydrolase" evidence="4">
    <location>
        <begin position="206"/>
        <end position="338"/>
    </location>
</feature>
<dbReference type="RefSeq" id="WP_127181442.1">
    <property type="nucleotide sequence ID" value="NZ_CP029078.1"/>
</dbReference>
<dbReference type="CDD" id="cd02440">
    <property type="entry name" value="AdoMet_MTases"/>
    <property type="match status" value="1"/>
</dbReference>
<comment type="cofactor">
    <cofactor evidence="1">
        <name>Mg(2+)</name>
        <dbReference type="ChEBI" id="CHEBI:18420"/>
    </cofactor>
</comment>
<reference evidence="6 8" key="1">
    <citation type="submission" date="2018-04" db="EMBL/GenBank/DDBJ databases">
        <title>Complete genome sequences of Streptomyces griseoviridis K61 and characterization of antagonistic properties of biological control agents.</title>
        <authorList>
            <person name="Mariita R.M."/>
            <person name="Sello J.K."/>
        </authorList>
    </citation>
    <scope>NUCLEOTIDE SEQUENCE [LARGE SCALE GENOMIC DNA]</scope>
    <source>
        <strain evidence="6 8">K61</strain>
    </source>
</reference>
<dbReference type="SUPFAM" id="SSF55811">
    <property type="entry name" value="Nudix"/>
    <property type="match status" value="1"/>
</dbReference>
<dbReference type="InterPro" id="IPR020084">
    <property type="entry name" value="NUDIX_hydrolase_CS"/>
</dbReference>
<dbReference type="EMBL" id="CP029078">
    <property type="protein sequence ID" value="QCN84489.1"/>
    <property type="molecule type" value="Genomic_DNA"/>
</dbReference>
<accession>A0A3S9ZM02</accession>
<dbReference type="Gene3D" id="3.40.50.150">
    <property type="entry name" value="Vaccinia Virus protein VP39"/>
    <property type="match status" value="1"/>
</dbReference>
<proteinExistence type="predicted"/>
<dbReference type="EMBL" id="CP034687">
    <property type="protein sequence ID" value="AZS88672.1"/>
    <property type="molecule type" value="Genomic_DNA"/>
</dbReference>
<gene>
    <name evidence="6" type="ORF">DDJ31_05420</name>
    <name evidence="5" type="ORF">ELQ87_33845</name>
</gene>
<dbReference type="PANTHER" id="PTHR43046">
    <property type="entry name" value="GDP-MANNOSE MANNOSYL HYDROLASE"/>
    <property type="match status" value="1"/>
</dbReference>
<dbReference type="CDD" id="cd04678">
    <property type="entry name" value="NUDIX_MTH2_Nudt15"/>
    <property type="match status" value="1"/>
</dbReference>
<dbReference type="KEGG" id="sgd:ELQ87_33845"/>
<dbReference type="AlphaFoldDB" id="A0A3S9ZM02"/>
<keyword evidence="8" id="KW-1185">Reference proteome</keyword>
<dbReference type="InterPro" id="IPR013217">
    <property type="entry name" value="Methyltransf_12"/>
</dbReference>
<dbReference type="Proteomes" id="UP000271291">
    <property type="component" value="Chromosome"/>
</dbReference>
<dbReference type="Proteomes" id="UP000501753">
    <property type="component" value="Chromosome"/>
</dbReference>
<dbReference type="InterPro" id="IPR029063">
    <property type="entry name" value="SAM-dependent_MTases_sf"/>
</dbReference>
<evidence type="ECO:0000256" key="3">
    <source>
        <dbReference type="SAM" id="MobiDB-lite"/>
    </source>
</evidence>
<name>A0A3S9ZM02_STRGD</name>
<protein>
    <submittedName>
        <fullName evidence="6">DNA mismatch repair protein MutT</fullName>
    </submittedName>
    <submittedName>
        <fullName evidence="5">NUDIX domain-containing protein</fullName>
    </submittedName>
</protein>
<sequence>MTTTPSDTPSDPWSAHYADGKEFSPLGDAERRLLARHVPAPEGGRALDVGCGLGELARFLAESGYQVDAVDFAPTALDRARADHPETEGVRYHVHDIERDPADQLPHTAYDVITLRLSWAFVGDRTRVLNRLRERLRPGGVLCVITPVADTAPEDRPGIALDEAEIDLLRAGWTSADRHDADGLAVLLLSGPVPARATCADKGKPAPHALTGAGVVVTDHRGRVLLGWSVRGVWELPGGKNAADEDFREAAVRELEEETGLVADASDALIRAFLMDSTHGMPRLTAAVRVTAHTGEPTVTEPHLIRRWEWHEVADLPALAQPLFTPSAHVIDTFWPGLLADVPPVHRYPVAPEAH</sequence>
<dbReference type="PANTHER" id="PTHR43046:SF14">
    <property type="entry name" value="MUTT_NUDIX FAMILY PROTEIN"/>
    <property type="match status" value="1"/>
</dbReference>
<dbReference type="SUPFAM" id="SSF53335">
    <property type="entry name" value="S-adenosyl-L-methionine-dependent methyltransferases"/>
    <property type="match status" value="1"/>
</dbReference>
<evidence type="ECO:0000313" key="5">
    <source>
        <dbReference type="EMBL" id="AZS88672.1"/>
    </source>
</evidence>
<reference evidence="5 7" key="2">
    <citation type="submission" date="2018-12" db="EMBL/GenBank/DDBJ databases">
        <title>Streptomyces griseoviridis F1-27 complete genome.</title>
        <authorList>
            <person name="Mariita R.M."/>
            <person name="Sello J.K."/>
        </authorList>
    </citation>
    <scope>NUCLEOTIDE SEQUENCE [LARGE SCALE GENOMIC DNA]</scope>
    <source>
        <strain evidence="5 7">F1-27</strain>
    </source>
</reference>
<evidence type="ECO:0000256" key="1">
    <source>
        <dbReference type="ARBA" id="ARBA00001946"/>
    </source>
</evidence>
<dbReference type="Pfam" id="PF00293">
    <property type="entry name" value="NUDIX"/>
    <property type="match status" value="1"/>
</dbReference>
<keyword evidence="2" id="KW-0378">Hydrolase</keyword>
<dbReference type="OrthoDB" id="4035289at2"/>
<dbReference type="InterPro" id="IPR015797">
    <property type="entry name" value="NUDIX_hydrolase-like_dom_sf"/>
</dbReference>
<organism evidence="5 7">
    <name type="scientific">Streptomyces griseoviridis</name>
    <dbReference type="NCBI Taxonomy" id="45398"/>
    <lineage>
        <taxon>Bacteria</taxon>
        <taxon>Bacillati</taxon>
        <taxon>Actinomycetota</taxon>
        <taxon>Actinomycetes</taxon>
        <taxon>Kitasatosporales</taxon>
        <taxon>Streptomycetaceae</taxon>
        <taxon>Streptomyces</taxon>
    </lineage>
</organism>
<feature type="compositionally biased region" description="Low complexity" evidence="3">
    <location>
        <begin position="1"/>
        <end position="12"/>
    </location>
</feature>
<evidence type="ECO:0000256" key="2">
    <source>
        <dbReference type="ARBA" id="ARBA00022801"/>
    </source>
</evidence>
<dbReference type="GO" id="GO:0016787">
    <property type="term" value="F:hydrolase activity"/>
    <property type="evidence" value="ECO:0007669"/>
    <property type="project" value="UniProtKB-KW"/>
</dbReference>
<feature type="region of interest" description="Disordered" evidence="3">
    <location>
        <begin position="1"/>
        <end position="21"/>
    </location>
</feature>
<evidence type="ECO:0000313" key="7">
    <source>
        <dbReference type="Proteomes" id="UP000271291"/>
    </source>
</evidence>
<dbReference type="Pfam" id="PF08242">
    <property type="entry name" value="Methyltransf_12"/>
    <property type="match status" value="1"/>
</dbReference>
<evidence type="ECO:0000313" key="6">
    <source>
        <dbReference type="EMBL" id="QCN84489.1"/>
    </source>
</evidence>
<dbReference type="PROSITE" id="PS00893">
    <property type="entry name" value="NUDIX_BOX"/>
    <property type="match status" value="1"/>
</dbReference>
<evidence type="ECO:0000259" key="4">
    <source>
        <dbReference type="PROSITE" id="PS51462"/>
    </source>
</evidence>
<dbReference type="InterPro" id="IPR000086">
    <property type="entry name" value="NUDIX_hydrolase_dom"/>
</dbReference>